<organism evidence="2 3">
    <name type="scientific">Altererythrobacter ishigakiensis</name>
    <dbReference type="NCBI Taxonomy" id="476157"/>
    <lineage>
        <taxon>Bacteria</taxon>
        <taxon>Pseudomonadati</taxon>
        <taxon>Pseudomonadota</taxon>
        <taxon>Alphaproteobacteria</taxon>
        <taxon>Sphingomonadales</taxon>
        <taxon>Erythrobacteraceae</taxon>
        <taxon>Altererythrobacter</taxon>
    </lineage>
</organism>
<dbReference type="OrthoDB" id="6555107at2"/>
<gene>
    <name evidence="2" type="ORF">JN10_0842</name>
</gene>
<dbReference type="Proteomes" id="UP000320547">
    <property type="component" value="Unassembled WGS sequence"/>
</dbReference>
<evidence type="ECO:0000313" key="2">
    <source>
        <dbReference type="EMBL" id="TWJ09215.1"/>
    </source>
</evidence>
<feature type="chain" id="PRO_5021816991" description="Outer membrane protein" evidence="1">
    <location>
        <begin position="27"/>
        <end position="323"/>
    </location>
</feature>
<name>A0A562UUB9_9SPHN</name>
<protein>
    <recommendedName>
        <fullName evidence="4">Outer membrane protein</fullName>
    </recommendedName>
</protein>
<dbReference type="EMBL" id="VLLK01000001">
    <property type="protein sequence ID" value="TWJ09215.1"/>
    <property type="molecule type" value="Genomic_DNA"/>
</dbReference>
<evidence type="ECO:0000256" key="1">
    <source>
        <dbReference type="SAM" id="SignalP"/>
    </source>
</evidence>
<comment type="caution">
    <text evidence="2">The sequence shown here is derived from an EMBL/GenBank/DDBJ whole genome shotgun (WGS) entry which is preliminary data.</text>
</comment>
<evidence type="ECO:0000313" key="3">
    <source>
        <dbReference type="Proteomes" id="UP000320547"/>
    </source>
</evidence>
<keyword evidence="3" id="KW-1185">Reference proteome</keyword>
<sequence>MNFTGVGLAKASCLAAAAFTASAAYAQSPVGDASTPIADPTTNSDFSSAMPLESIDHYAANLVDSDQPDGMITDQFTARDGHDRPSSGADAAGLVPEGRDFTFIVAPYVWIPTVTGDIELGAQGIPLNLNAGDLLDVFEFGGLILGEVRHKSGWGVSVDHIFADLGTGFDILIGDVDASIDAAITEVAVIRRIESGRDSFEPYAGIRHWNADVTAEIQSFFFNGTVEVGDNWTDPIVGLRYLHPMAERWRLIAQGDIGGFGAGSKFSWNAAAGASYALSRRSQFQIVYRVLSVDRESPAIGGGSPVDLDLSISGPLIGFAYQF</sequence>
<accession>A0A562UUB9</accession>
<dbReference type="InterPro" id="IPR011250">
    <property type="entry name" value="OMP/PagP_B-barrel"/>
</dbReference>
<evidence type="ECO:0008006" key="4">
    <source>
        <dbReference type="Google" id="ProtNLM"/>
    </source>
</evidence>
<reference evidence="2 3" key="1">
    <citation type="submission" date="2019-07" db="EMBL/GenBank/DDBJ databases">
        <title>Genomic Encyclopedia of Archaeal and Bacterial Type Strains, Phase II (KMG-II): from individual species to whole genera.</title>
        <authorList>
            <person name="Goeker M."/>
        </authorList>
    </citation>
    <scope>NUCLEOTIDE SEQUENCE [LARGE SCALE GENOMIC DNA]</scope>
    <source>
        <strain evidence="2 3">ATCC BAA-2084</strain>
    </source>
</reference>
<keyword evidence="1" id="KW-0732">Signal</keyword>
<dbReference type="AlphaFoldDB" id="A0A562UUB9"/>
<dbReference type="STRING" id="476157.GCA_001663155_02509"/>
<feature type="signal peptide" evidence="1">
    <location>
        <begin position="1"/>
        <end position="26"/>
    </location>
</feature>
<dbReference type="RefSeq" id="WP_067601835.1">
    <property type="nucleotide sequence ID" value="NZ_CP015963.1"/>
</dbReference>
<dbReference type="SUPFAM" id="SSF56925">
    <property type="entry name" value="OMPA-like"/>
    <property type="match status" value="1"/>
</dbReference>
<proteinExistence type="predicted"/>